<dbReference type="InterPro" id="IPR036397">
    <property type="entry name" value="RNaseH_sf"/>
</dbReference>
<dbReference type="Pfam" id="PF00665">
    <property type="entry name" value="rve"/>
    <property type="match status" value="1"/>
</dbReference>
<organism evidence="2 3">
    <name type="scientific">Aphanomyces astaci</name>
    <name type="common">Crayfish plague agent</name>
    <dbReference type="NCBI Taxonomy" id="112090"/>
    <lineage>
        <taxon>Eukaryota</taxon>
        <taxon>Sar</taxon>
        <taxon>Stramenopiles</taxon>
        <taxon>Oomycota</taxon>
        <taxon>Saprolegniomycetes</taxon>
        <taxon>Saprolegniales</taxon>
        <taxon>Verrucalvaceae</taxon>
        <taxon>Aphanomyces</taxon>
    </lineage>
</organism>
<dbReference type="AlphaFoldDB" id="A0A6A4Z7U4"/>
<sequence length="250" mass="28996">MDSFLSQLYHDPASGYVSAYKLYKKAKSTNKDITLKQVKEWYKKQLDIQQHQTQVKQYPEFRITSRDPDVWQMDLMFVNKKPIFIAININSRIGYIELLKNKTAPVIEKALLKFIAVHNPSQLTSDNGSEFINKKVESMLKKIDIEHYNAEAGDHSVLGKIDRFIRTIKQRLTKIDQPLTQKLLNEVIQNYNDTYHSVLKATPNSMKGETIRADIDHNLKVMDDMAHLINTSVRYKLKSKTFGKEAAKYS</sequence>
<evidence type="ECO:0000313" key="3">
    <source>
        <dbReference type="Proteomes" id="UP000469452"/>
    </source>
</evidence>
<protein>
    <recommendedName>
        <fullName evidence="1">Integrase catalytic domain-containing protein</fullName>
    </recommendedName>
</protein>
<name>A0A6A4Z7U4_APHAT</name>
<dbReference type="Gene3D" id="3.30.420.10">
    <property type="entry name" value="Ribonuclease H-like superfamily/Ribonuclease H"/>
    <property type="match status" value="1"/>
</dbReference>
<gene>
    <name evidence="2" type="ORF">AaE_014140</name>
</gene>
<dbReference type="InterPro" id="IPR001584">
    <property type="entry name" value="Integrase_cat-core"/>
</dbReference>
<evidence type="ECO:0000313" key="2">
    <source>
        <dbReference type="EMBL" id="KAF0706379.1"/>
    </source>
</evidence>
<dbReference type="GO" id="GO:0015074">
    <property type="term" value="P:DNA integration"/>
    <property type="evidence" value="ECO:0007669"/>
    <property type="project" value="InterPro"/>
</dbReference>
<comment type="caution">
    <text evidence="2">The sequence shown here is derived from an EMBL/GenBank/DDBJ whole genome shotgun (WGS) entry which is preliminary data.</text>
</comment>
<evidence type="ECO:0000259" key="1">
    <source>
        <dbReference type="PROSITE" id="PS50994"/>
    </source>
</evidence>
<dbReference type="EMBL" id="VJMI01019802">
    <property type="protein sequence ID" value="KAF0706379.1"/>
    <property type="molecule type" value="Genomic_DNA"/>
</dbReference>
<dbReference type="InterPro" id="IPR012337">
    <property type="entry name" value="RNaseH-like_sf"/>
</dbReference>
<dbReference type="PANTHER" id="PTHR46585">
    <property type="entry name" value="INTEGRASE CORE DOMAIN CONTAINING PROTEIN"/>
    <property type="match status" value="1"/>
</dbReference>
<dbReference type="VEuPathDB" id="FungiDB:H257_18637"/>
<dbReference type="Proteomes" id="UP000469452">
    <property type="component" value="Unassembled WGS sequence"/>
</dbReference>
<dbReference type="GO" id="GO:0003676">
    <property type="term" value="F:nucleic acid binding"/>
    <property type="evidence" value="ECO:0007669"/>
    <property type="project" value="InterPro"/>
</dbReference>
<feature type="domain" description="Integrase catalytic" evidence="1">
    <location>
        <begin position="64"/>
        <end position="211"/>
    </location>
</feature>
<dbReference type="PANTHER" id="PTHR46585:SF1">
    <property type="entry name" value="CHROMO DOMAIN-CONTAINING PROTEIN"/>
    <property type="match status" value="1"/>
</dbReference>
<accession>A0A6A4Z7U4</accession>
<proteinExistence type="predicted"/>
<dbReference type="SUPFAM" id="SSF53098">
    <property type="entry name" value="Ribonuclease H-like"/>
    <property type="match status" value="1"/>
</dbReference>
<dbReference type="PROSITE" id="PS50994">
    <property type="entry name" value="INTEGRASE"/>
    <property type="match status" value="1"/>
</dbReference>
<reference evidence="2 3" key="1">
    <citation type="submission" date="2019-06" db="EMBL/GenBank/DDBJ databases">
        <title>Genomics analysis of Aphanomyces spp. identifies a new class of oomycete effector associated with host adaptation.</title>
        <authorList>
            <person name="Gaulin E."/>
        </authorList>
    </citation>
    <scope>NUCLEOTIDE SEQUENCE [LARGE SCALE GENOMIC DNA]</scope>
    <source>
        <strain evidence="2 3">E</strain>
    </source>
</reference>